<feature type="region of interest" description="Disordered" evidence="1">
    <location>
        <begin position="368"/>
        <end position="400"/>
    </location>
</feature>
<evidence type="ECO:0000256" key="1">
    <source>
        <dbReference type="SAM" id="MobiDB-lite"/>
    </source>
</evidence>
<evidence type="ECO:0000313" key="2">
    <source>
        <dbReference type="EMBL" id="EAN96650.1"/>
    </source>
</evidence>
<accession>Q4DVV1</accession>
<protein>
    <submittedName>
        <fullName evidence="2">Uncharacterized protein</fullName>
    </submittedName>
</protein>
<dbReference type="SMR" id="Q4DVV1"/>
<name>Q4DVV1_TRYCC</name>
<dbReference type="GeneID" id="3550788"/>
<keyword evidence="3" id="KW-1185">Reference proteome</keyword>
<dbReference type="KEGG" id="tcr:511751.140"/>
<dbReference type="InParanoid" id="Q4DVV1"/>
<dbReference type="Proteomes" id="UP000002296">
    <property type="component" value="Unassembled WGS sequence"/>
</dbReference>
<comment type="caution">
    <text evidence="2">The sequence shown here is derived from an EMBL/GenBank/DDBJ whole genome shotgun (WGS) entry which is preliminary data.</text>
</comment>
<evidence type="ECO:0000313" key="3">
    <source>
        <dbReference type="Proteomes" id="UP000002296"/>
    </source>
</evidence>
<dbReference type="PaxDb" id="353153-Q4DVV1"/>
<gene>
    <name evidence="2" type="ORF">Tc00.1047053511751.140</name>
</gene>
<sequence length="547" mass="61392">MGERERERGGDGCSLRFLYKYSHELSFFFCCCCLFFGFVTNEDNTRGRNAFMAHESDSYPSCLVTDISVLLDGSRARGQYAAAMVAMNRYYTMLYNSLLSLSFGLGLKFDPFLDDESAEDDEGPLLRCLGMGSICSHDGNAVLRVRYEEECRQLEAQRSFLGAALEKKRLECEKLRAQGRAFRMEVEHMLPLTLAVNRKVRLSVPSDGETLLLSMRPAENPTAPLPAKSTAAASTNTPLLTMAAAIAAVEDQIRLQEQEVLRNGKRFSIKGTRHVVLQALREDLQDAQEALQRDVMSLEAAKIDALEADEEKSRLILELEMVTWAKNCGEILFKEISERSAVLTQRVAKVQRMHQALQRVLAAGVQVTGSTSPRTDVKHNVTKKEEEEEEEGEEEGSSLENLQDSVRQLCAVQESLFALNNCVVNLLDDVEEIETVLNELKTCSNALSSSTGTHLKVQKWRSCILQEAYNDAVLELLSWQARERLTVTAAAKLLRQFRRLCIVNNIFSTHFEALARAVMDSGTLWREVHQMLPAAQMALSIVRNRNC</sequence>
<feature type="compositionally biased region" description="Acidic residues" evidence="1">
    <location>
        <begin position="386"/>
        <end position="397"/>
    </location>
</feature>
<dbReference type="AlphaFoldDB" id="Q4DVV1"/>
<organism evidence="2 3">
    <name type="scientific">Trypanosoma cruzi (strain CL Brener)</name>
    <dbReference type="NCBI Taxonomy" id="353153"/>
    <lineage>
        <taxon>Eukaryota</taxon>
        <taxon>Discoba</taxon>
        <taxon>Euglenozoa</taxon>
        <taxon>Kinetoplastea</taxon>
        <taxon>Metakinetoplastina</taxon>
        <taxon>Trypanosomatida</taxon>
        <taxon>Trypanosomatidae</taxon>
        <taxon>Trypanosoma</taxon>
        <taxon>Schizotrypanum</taxon>
    </lineage>
</organism>
<dbReference type="RefSeq" id="XP_818501.1">
    <property type="nucleotide sequence ID" value="XM_813408.1"/>
</dbReference>
<reference evidence="2 3" key="1">
    <citation type="journal article" date="2005" name="Science">
        <title>The genome sequence of Trypanosoma cruzi, etiologic agent of Chagas disease.</title>
        <authorList>
            <person name="El-Sayed N.M."/>
            <person name="Myler P.J."/>
            <person name="Bartholomeu D.C."/>
            <person name="Nilsson D."/>
            <person name="Aggarwal G."/>
            <person name="Tran A.N."/>
            <person name="Ghedin E."/>
            <person name="Worthey E.A."/>
            <person name="Delcher A.L."/>
            <person name="Blandin G."/>
            <person name="Westenberger S.J."/>
            <person name="Caler E."/>
            <person name="Cerqueira G.C."/>
            <person name="Branche C."/>
            <person name="Haas B."/>
            <person name="Anupama A."/>
            <person name="Arner E."/>
            <person name="Aslund L."/>
            <person name="Attipoe P."/>
            <person name="Bontempi E."/>
            <person name="Bringaud F."/>
            <person name="Burton P."/>
            <person name="Cadag E."/>
            <person name="Campbell D.A."/>
            <person name="Carrington M."/>
            <person name="Crabtree J."/>
            <person name="Darban H."/>
            <person name="da Silveira J.F."/>
            <person name="de Jong P."/>
            <person name="Edwards K."/>
            <person name="Englund P.T."/>
            <person name="Fazelina G."/>
            <person name="Feldblyum T."/>
            <person name="Ferella M."/>
            <person name="Frasch A.C."/>
            <person name="Gull K."/>
            <person name="Horn D."/>
            <person name="Hou L."/>
            <person name="Huang Y."/>
            <person name="Kindlund E."/>
            <person name="Klingbeil M."/>
            <person name="Kluge S."/>
            <person name="Koo H."/>
            <person name="Lacerda D."/>
            <person name="Levin M.J."/>
            <person name="Lorenzi H."/>
            <person name="Louie T."/>
            <person name="Machado C.R."/>
            <person name="McCulloch R."/>
            <person name="McKenna A."/>
            <person name="Mizuno Y."/>
            <person name="Mottram J.C."/>
            <person name="Nelson S."/>
            <person name="Ochaya S."/>
            <person name="Osoegawa K."/>
            <person name="Pai G."/>
            <person name="Parsons M."/>
            <person name="Pentony M."/>
            <person name="Pettersson U."/>
            <person name="Pop M."/>
            <person name="Ramirez J.L."/>
            <person name="Rinta J."/>
            <person name="Robertson L."/>
            <person name="Salzberg S.L."/>
            <person name="Sanchez D.O."/>
            <person name="Seyler A."/>
            <person name="Sharma R."/>
            <person name="Shetty J."/>
            <person name="Simpson A.J."/>
            <person name="Sisk E."/>
            <person name="Tammi M.T."/>
            <person name="Tarleton R."/>
            <person name="Teixeira S."/>
            <person name="Van Aken S."/>
            <person name="Vogt C."/>
            <person name="Ward P.N."/>
            <person name="Wickstead B."/>
            <person name="Wortman J."/>
            <person name="White O."/>
            <person name="Fraser C.M."/>
            <person name="Stuart K.D."/>
            <person name="Andersson B."/>
        </authorList>
    </citation>
    <scope>NUCLEOTIDE SEQUENCE [LARGE SCALE GENOMIC DNA]</scope>
    <source>
        <strain evidence="2 3">CL Brener</strain>
    </source>
</reference>
<dbReference type="EMBL" id="AAHK01000138">
    <property type="protein sequence ID" value="EAN96650.1"/>
    <property type="molecule type" value="Genomic_DNA"/>
</dbReference>
<proteinExistence type="predicted"/>
<feature type="compositionally biased region" description="Basic and acidic residues" evidence="1">
    <location>
        <begin position="375"/>
        <end position="385"/>
    </location>
</feature>